<keyword evidence="2" id="KW-1133">Transmembrane helix</keyword>
<accession>A0ABS6AV50</accession>
<feature type="transmembrane region" description="Helical" evidence="2">
    <location>
        <begin position="177"/>
        <end position="196"/>
    </location>
</feature>
<comment type="caution">
    <text evidence="3">The sequence shown here is derived from an EMBL/GenBank/DDBJ whole genome shotgun (WGS) entry which is preliminary data.</text>
</comment>
<dbReference type="Proteomes" id="UP000733379">
    <property type="component" value="Unassembled WGS sequence"/>
</dbReference>
<keyword evidence="2" id="KW-0472">Membrane</keyword>
<proteinExistence type="predicted"/>
<feature type="transmembrane region" description="Helical" evidence="2">
    <location>
        <begin position="208"/>
        <end position="227"/>
    </location>
</feature>
<keyword evidence="4" id="KW-1185">Reference proteome</keyword>
<feature type="transmembrane region" description="Helical" evidence="2">
    <location>
        <begin position="62"/>
        <end position="81"/>
    </location>
</feature>
<organism evidence="3 4">
    <name type="scientific">Nocardia albiluteola</name>
    <dbReference type="NCBI Taxonomy" id="2842303"/>
    <lineage>
        <taxon>Bacteria</taxon>
        <taxon>Bacillati</taxon>
        <taxon>Actinomycetota</taxon>
        <taxon>Actinomycetes</taxon>
        <taxon>Mycobacteriales</taxon>
        <taxon>Nocardiaceae</taxon>
        <taxon>Nocardia</taxon>
    </lineage>
</organism>
<evidence type="ECO:0000256" key="2">
    <source>
        <dbReference type="SAM" id="Phobius"/>
    </source>
</evidence>
<dbReference type="RefSeq" id="WP_215916826.1">
    <property type="nucleotide sequence ID" value="NZ_JAHKNI010000003.1"/>
</dbReference>
<evidence type="ECO:0008006" key="5">
    <source>
        <dbReference type="Google" id="ProtNLM"/>
    </source>
</evidence>
<keyword evidence="2" id="KW-0812">Transmembrane</keyword>
<reference evidence="3 4" key="1">
    <citation type="submission" date="2021-06" db="EMBL/GenBank/DDBJ databases">
        <title>Actinomycetes sequencing.</title>
        <authorList>
            <person name="Shan Q."/>
        </authorList>
    </citation>
    <scope>NUCLEOTIDE SEQUENCE [LARGE SCALE GENOMIC DNA]</scope>
    <source>
        <strain evidence="3 4">NEAU-G5</strain>
    </source>
</reference>
<gene>
    <name evidence="3" type="ORF">KO481_10260</name>
</gene>
<evidence type="ECO:0000313" key="3">
    <source>
        <dbReference type="EMBL" id="MBU3061908.1"/>
    </source>
</evidence>
<feature type="transmembrane region" description="Helical" evidence="2">
    <location>
        <begin position="118"/>
        <end position="134"/>
    </location>
</feature>
<feature type="compositionally biased region" description="Polar residues" evidence="1">
    <location>
        <begin position="255"/>
        <end position="276"/>
    </location>
</feature>
<protein>
    <recommendedName>
        <fullName evidence="5">Intracellular septation protein A</fullName>
    </recommendedName>
</protein>
<evidence type="ECO:0000313" key="4">
    <source>
        <dbReference type="Proteomes" id="UP000733379"/>
    </source>
</evidence>
<dbReference type="NCBIfam" id="NF041646">
    <property type="entry name" value="VC0807_fam"/>
    <property type="match status" value="1"/>
</dbReference>
<evidence type="ECO:0000256" key="1">
    <source>
        <dbReference type="SAM" id="MobiDB-lite"/>
    </source>
</evidence>
<name>A0ABS6AV50_9NOCA</name>
<sequence length="276" mass="29539">MTSAPDGTTPVTASSQDQVDAASAVTAGRPANLARQLATFGFDIGAPIAAYYLLHGLGVNNLVALGAGAVFPALGAGYSLAVKRRADTVSLLVLGTLGVSILTAVISRDPRFLLTKEGLITGLWGAWFLASVWARRPAAFLFARPFMEGRRAFAVRDWDALWQVDPRFRRLWRVSSVIWGLGILGDAAVRVVMAYTLPIHVVPGLSGALWPVTFIVLQVVTNIYYMVAGLNRMLGARWLGRRANAPGDVQAAPPQVSTDSSLDPSDLQANSTDRPR</sequence>
<feature type="region of interest" description="Disordered" evidence="1">
    <location>
        <begin position="248"/>
        <end position="276"/>
    </location>
</feature>
<feature type="transmembrane region" description="Helical" evidence="2">
    <location>
        <begin position="88"/>
        <end position="106"/>
    </location>
</feature>
<dbReference type="EMBL" id="JAHKNI010000003">
    <property type="protein sequence ID" value="MBU3061908.1"/>
    <property type="molecule type" value="Genomic_DNA"/>
</dbReference>